<protein>
    <submittedName>
        <fullName evidence="1">Uncharacterized protein</fullName>
    </submittedName>
</protein>
<keyword evidence="2" id="KW-1185">Reference proteome</keyword>
<accession>A0A4Y8WRL2</accession>
<name>A0A4Y8WRL2_9PORP</name>
<dbReference type="RefSeq" id="WP_134848897.1">
    <property type="nucleotide sequence ID" value="NZ_CP197400.1"/>
</dbReference>
<gene>
    <name evidence="1" type="ORF">E4P47_02015</name>
</gene>
<evidence type="ECO:0000313" key="1">
    <source>
        <dbReference type="EMBL" id="TFH96614.1"/>
    </source>
</evidence>
<dbReference type="AlphaFoldDB" id="A0A4Y8WRL2"/>
<dbReference type="Proteomes" id="UP000297225">
    <property type="component" value="Unassembled WGS sequence"/>
</dbReference>
<dbReference type="STRING" id="1122973.GCA_000379925_01285"/>
<sequence>MEKRKAKLGFLAPLLTVVLFFSAYALAHAKQDANVVTSCGKVVMTVSEEDSDMSEKEYDQYLRDINEWQCGNRNRPNVY</sequence>
<proteinExistence type="predicted"/>
<reference evidence="1 2" key="1">
    <citation type="submission" date="2019-03" db="EMBL/GenBank/DDBJ databases">
        <title>Porphyromonas levii Isolated from the Uterus of Dairy Cows.</title>
        <authorList>
            <person name="Francis A.M."/>
        </authorList>
    </citation>
    <scope>NUCLEOTIDE SEQUENCE [LARGE SCALE GENOMIC DNA]</scope>
    <source>
        <strain evidence="1 2">AF5678</strain>
    </source>
</reference>
<organism evidence="1 2">
    <name type="scientific">Porphyromonas levii</name>
    <dbReference type="NCBI Taxonomy" id="28114"/>
    <lineage>
        <taxon>Bacteria</taxon>
        <taxon>Pseudomonadati</taxon>
        <taxon>Bacteroidota</taxon>
        <taxon>Bacteroidia</taxon>
        <taxon>Bacteroidales</taxon>
        <taxon>Porphyromonadaceae</taxon>
        <taxon>Porphyromonas</taxon>
    </lineage>
</organism>
<comment type="caution">
    <text evidence="1">The sequence shown here is derived from an EMBL/GenBank/DDBJ whole genome shotgun (WGS) entry which is preliminary data.</text>
</comment>
<evidence type="ECO:0000313" key="2">
    <source>
        <dbReference type="Proteomes" id="UP000297225"/>
    </source>
</evidence>
<dbReference type="EMBL" id="SPNC01000016">
    <property type="protein sequence ID" value="TFH96614.1"/>
    <property type="molecule type" value="Genomic_DNA"/>
</dbReference>